<evidence type="ECO:0000313" key="9">
    <source>
        <dbReference type="EMBL" id="KAF5864627.1"/>
    </source>
</evidence>
<dbReference type="InterPro" id="IPR011701">
    <property type="entry name" value="MFS"/>
</dbReference>
<comment type="subcellular location">
    <subcellularLocation>
        <location evidence="1">Membrane</location>
        <topology evidence="1">Multi-pass membrane protein</topology>
    </subcellularLocation>
</comment>
<dbReference type="Gene3D" id="1.20.1250.20">
    <property type="entry name" value="MFS general substrate transporter like domains"/>
    <property type="match status" value="2"/>
</dbReference>
<evidence type="ECO:0000256" key="6">
    <source>
        <dbReference type="SAM" id="MobiDB-lite"/>
    </source>
</evidence>
<feature type="transmembrane region" description="Helical" evidence="7">
    <location>
        <begin position="129"/>
        <end position="149"/>
    </location>
</feature>
<dbReference type="AlphaFoldDB" id="A0A8H6ACG3"/>
<reference evidence="9 10" key="1">
    <citation type="submission" date="2019-04" db="EMBL/GenBank/DDBJ databases">
        <title>Aspergillus burnettii sp. nov., novel species from soil in southeast Queensland.</title>
        <authorList>
            <person name="Gilchrist C.L.M."/>
            <person name="Pitt J.I."/>
            <person name="Lange L."/>
            <person name="Lacey H.J."/>
            <person name="Vuong D."/>
            <person name="Midgley D.J."/>
            <person name="Greenfield P."/>
            <person name="Bradbury M."/>
            <person name="Lacey E."/>
            <person name="Busk P.K."/>
            <person name="Pilgaard B."/>
            <person name="Chooi Y.H."/>
            <person name="Piggott A.M."/>
        </authorList>
    </citation>
    <scope>NUCLEOTIDE SEQUENCE [LARGE SCALE GENOMIC DNA]</scope>
    <source>
        <strain evidence="9 10">FRR 5400</strain>
    </source>
</reference>
<evidence type="ECO:0000256" key="2">
    <source>
        <dbReference type="ARBA" id="ARBA00007520"/>
    </source>
</evidence>
<evidence type="ECO:0000256" key="5">
    <source>
        <dbReference type="ARBA" id="ARBA00023136"/>
    </source>
</evidence>
<dbReference type="PANTHER" id="PTHR23501">
    <property type="entry name" value="MAJOR FACILITATOR SUPERFAMILY"/>
    <property type="match status" value="1"/>
</dbReference>
<proteinExistence type="inferred from homology"/>
<protein>
    <recommendedName>
        <fullName evidence="8">Major facilitator superfamily (MFS) profile domain-containing protein</fullName>
    </recommendedName>
</protein>
<keyword evidence="3 7" id="KW-0812">Transmembrane</keyword>
<feature type="transmembrane region" description="Helical" evidence="7">
    <location>
        <begin position="366"/>
        <end position="387"/>
    </location>
</feature>
<feature type="transmembrane region" description="Helical" evidence="7">
    <location>
        <begin position="43"/>
        <end position="68"/>
    </location>
</feature>
<feature type="transmembrane region" description="Helical" evidence="7">
    <location>
        <begin position="393"/>
        <end position="411"/>
    </location>
</feature>
<feature type="transmembrane region" description="Helical" evidence="7">
    <location>
        <begin position="156"/>
        <end position="176"/>
    </location>
</feature>
<comment type="caution">
    <text evidence="9">The sequence shown here is derived from an EMBL/GenBank/DDBJ whole genome shotgun (WGS) entry which is preliminary data.</text>
</comment>
<evidence type="ECO:0000256" key="3">
    <source>
        <dbReference type="ARBA" id="ARBA00022692"/>
    </source>
</evidence>
<dbReference type="Pfam" id="PF07690">
    <property type="entry name" value="MFS_1"/>
    <property type="match status" value="1"/>
</dbReference>
<feature type="transmembrane region" description="Helical" evidence="7">
    <location>
        <begin position="456"/>
        <end position="480"/>
    </location>
</feature>
<dbReference type="InterPro" id="IPR020846">
    <property type="entry name" value="MFS_dom"/>
</dbReference>
<dbReference type="PROSITE" id="PS50850">
    <property type="entry name" value="MFS"/>
    <property type="match status" value="1"/>
</dbReference>
<keyword evidence="5 7" id="KW-0472">Membrane</keyword>
<sequence length="563" mass="60499">MPAMKPILPRPTRQSITDYGGDSEPDQQSAKSKEQEYITGIRLAVVITAVTTVCFLILLDTSIIVTAIPSITTRFHSLEDLGWYGSSYQIARYNDSAPPRMRLTLFGDFYSACLQPLAGRIYTHFSLKWTFLAFLFTFEVGSLLCGIAVSSKMLIIARAVAGLGSSGLINGSLTIISSSVPLHKSPPLVGVVMGFAQLGVAFGPLLGGALTQYTTWRWCFYINLPMGAAVAILLTFTDIPEQVVKPPITDLGQLVWRKLDIVGFALFAPAAIQLLLALELGQNGHPWGGSKVIGLLCGSACTFVLFVLWEYRQGAAAMIPLSMIRMRVVWASCLLMWLISAMTLSASYYLPVYFQATRDVSPFMSGVYMLPSILSQLLFSVLSGILIGKLGYYLPWAVFCGIATSVGHGLISTWTSATPAGKWVGYQVLVGAGRGSGYQTPMIAVQNTLPPAQISIALSILTFSQTLSGAIFLTFANLIFSNGLRSLIPKYAPGIDPQVIITSGVTGVRNVVTEPELGGVLKAYSQSVGHVFYMAAALGVCCVATAFGMGWKSIKKKAALNTV</sequence>
<organism evidence="9 10">
    <name type="scientific">Petromyces alliaceus</name>
    <name type="common">Aspergillus alliaceus</name>
    <dbReference type="NCBI Taxonomy" id="209559"/>
    <lineage>
        <taxon>Eukaryota</taxon>
        <taxon>Fungi</taxon>
        <taxon>Dikarya</taxon>
        <taxon>Ascomycota</taxon>
        <taxon>Pezizomycotina</taxon>
        <taxon>Eurotiomycetes</taxon>
        <taxon>Eurotiomycetidae</taxon>
        <taxon>Eurotiales</taxon>
        <taxon>Aspergillaceae</taxon>
        <taxon>Aspergillus</taxon>
        <taxon>Aspergillus subgen. Circumdati</taxon>
    </lineage>
</organism>
<keyword evidence="10" id="KW-1185">Reference proteome</keyword>
<dbReference type="InterPro" id="IPR036259">
    <property type="entry name" value="MFS_trans_sf"/>
</dbReference>
<evidence type="ECO:0000313" key="10">
    <source>
        <dbReference type="Proteomes" id="UP000541154"/>
    </source>
</evidence>
<name>A0A8H6ACG3_PETAA</name>
<evidence type="ECO:0000256" key="1">
    <source>
        <dbReference type="ARBA" id="ARBA00004141"/>
    </source>
</evidence>
<feature type="transmembrane region" description="Helical" evidence="7">
    <location>
        <begin position="292"/>
        <end position="309"/>
    </location>
</feature>
<accession>A0A8H6ACG3</accession>
<feature type="transmembrane region" description="Helical" evidence="7">
    <location>
        <begin position="188"/>
        <end position="206"/>
    </location>
</feature>
<dbReference type="FunFam" id="1.20.1250.20:FF:000196">
    <property type="entry name" value="MFS toxin efflux pump (AflT)"/>
    <property type="match status" value="1"/>
</dbReference>
<dbReference type="GO" id="GO:0005886">
    <property type="term" value="C:plasma membrane"/>
    <property type="evidence" value="ECO:0007669"/>
    <property type="project" value="TreeGrafter"/>
</dbReference>
<comment type="similarity">
    <text evidence="2">Belongs to the major facilitator superfamily. TCR/Tet family.</text>
</comment>
<dbReference type="PANTHER" id="PTHR23501:SF193">
    <property type="entry name" value="MULTIDRUG TRANSPORTER, PUTATIVE (AFU_ORTHOLOGUE AFUA_8G00940)-RELATED"/>
    <property type="match status" value="1"/>
</dbReference>
<feature type="region of interest" description="Disordered" evidence="6">
    <location>
        <begin position="1"/>
        <end position="31"/>
    </location>
</feature>
<keyword evidence="4 7" id="KW-1133">Transmembrane helix</keyword>
<feature type="transmembrane region" description="Helical" evidence="7">
    <location>
        <begin position="218"/>
        <end position="237"/>
    </location>
</feature>
<dbReference type="SUPFAM" id="SSF103473">
    <property type="entry name" value="MFS general substrate transporter"/>
    <property type="match status" value="1"/>
</dbReference>
<dbReference type="EMBL" id="SPNV01000031">
    <property type="protein sequence ID" value="KAF5864627.1"/>
    <property type="molecule type" value="Genomic_DNA"/>
</dbReference>
<feature type="domain" description="Major facilitator superfamily (MFS) profile" evidence="8">
    <location>
        <begin position="46"/>
        <end position="554"/>
    </location>
</feature>
<evidence type="ECO:0000256" key="7">
    <source>
        <dbReference type="SAM" id="Phobius"/>
    </source>
</evidence>
<gene>
    <name evidence="9" type="ORF">ETB97_007185</name>
</gene>
<dbReference type="GO" id="GO:0022857">
    <property type="term" value="F:transmembrane transporter activity"/>
    <property type="evidence" value="ECO:0007669"/>
    <property type="project" value="InterPro"/>
</dbReference>
<dbReference type="CDD" id="cd17502">
    <property type="entry name" value="MFS_Azr1_MDR_like"/>
    <property type="match status" value="1"/>
</dbReference>
<evidence type="ECO:0000256" key="4">
    <source>
        <dbReference type="ARBA" id="ARBA00022989"/>
    </source>
</evidence>
<evidence type="ECO:0000259" key="8">
    <source>
        <dbReference type="PROSITE" id="PS50850"/>
    </source>
</evidence>
<feature type="transmembrane region" description="Helical" evidence="7">
    <location>
        <begin position="329"/>
        <end position="354"/>
    </location>
</feature>
<feature type="transmembrane region" description="Helical" evidence="7">
    <location>
        <begin position="531"/>
        <end position="551"/>
    </location>
</feature>
<dbReference type="Proteomes" id="UP000541154">
    <property type="component" value="Unassembled WGS sequence"/>
</dbReference>